<feature type="region of interest" description="Disordered" evidence="1">
    <location>
        <begin position="1"/>
        <end position="23"/>
    </location>
</feature>
<dbReference type="InterPro" id="IPR058600">
    <property type="entry name" value="YhjD-like"/>
</dbReference>
<dbReference type="Proteomes" id="UP000196475">
    <property type="component" value="Unassembled WGS sequence"/>
</dbReference>
<gene>
    <name evidence="2" type="ORF">BAA01_15290</name>
</gene>
<dbReference type="Pfam" id="PF26325">
    <property type="entry name" value="YhjD"/>
    <property type="match status" value="1"/>
</dbReference>
<evidence type="ECO:0000256" key="1">
    <source>
        <dbReference type="SAM" id="MobiDB-lite"/>
    </source>
</evidence>
<proteinExistence type="predicted"/>
<dbReference type="EMBL" id="LZRT01000095">
    <property type="protein sequence ID" value="OUM85950.1"/>
    <property type="molecule type" value="Genomic_DNA"/>
</dbReference>
<sequence>MREWERHEGNGSDMKERMSEMMETEKRPWMAPADYERFVRMIREHVVLSILHRAVLRDAERLSEGHKFSRVYRQLLERVAEMANQERHRLRQEIGRIGGQIAEERQDPVAREVWARLRGRVYTMRFQNVWLRARCEVWLMTLLAKTLSEMLDEQQDAVLRR</sequence>
<comment type="caution">
    <text evidence="2">The sequence shown here is derived from an EMBL/GenBank/DDBJ whole genome shotgun (WGS) entry which is preliminary data.</text>
</comment>
<accession>A0A1Y3PF52</accession>
<dbReference type="AlphaFoldDB" id="A0A1Y3PF52"/>
<protein>
    <submittedName>
        <fullName evidence="2">Uncharacterized protein</fullName>
    </submittedName>
</protein>
<organism evidence="2 3">
    <name type="scientific">Bacillus thermozeamaize</name>
    <dbReference type="NCBI Taxonomy" id="230954"/>
    <lineage>
        <taxon>Bacteria</taxon>
        <taxon>Bacillati</taxon>
        <taxon>Bacillota</taxon>
        <taxon>Bacilli</taxon>
        <taxon>Bacillales</taxon>
        <taxon>Bacillaceae</taxon>
        <taxon>Bacillus</taxon>
    </lineage>
</organism>
<evidence type="ECO:0000313" key="3">
    <source>
        <dbReference type="Proteomes" id="UP000196475"/>
    </source>
</evidence>
<reference evidence="3" key="1">
    <citation type="submission" date="2016-06" db="EMBL/GenBank/DDBJ databases">
        <authorList>
            <person name="Nascimento L."/>
            <person name="Pereira R.V."/>
            <person name="Martins L.F."/>
            <person name="Quaggio R.B."/>
            <person name="Silva A.M."/>
            <person name="Setubal J.C."/>
        </authorList>
    </citation>
    <scope>NUCLEOTIDE SEQUENCE [LARGE SCALE GENOMIC DNA]</scope>
</reference>
<evidence type="ECO:0000313" key="2">
    <source>
        <dbReference type="EMBL" id="OUM85950.1"/>
    </source>
</evidence>
<name>A0A1Y3PF52_9BACI</name>